<keyword evidence="3" id="KW-1185">Reference proteome</keyword>
<keyword evidence="1" id="KW-0812">Transmembrane</keyword>
<organism evidence="2 3">
    <name type="scientific">Propionispira arboris</name>
    <dbReference type="NCBI Taxonomy" id="84035"/>
    <lineage>
        <taxon>Bacteria</taxon>
        <taxon>Bacillati</taxon>
        <taxon>Bacillota</taxon>
        <taxon>Negativicutes</taxon>
        <taxon>Selenomonadales</taxon>
        <taxon>Selenomonadaceae</taxon>
        <taxon>Propionispira</taxon>
    </lineage>
</organism>
<name>A0A1H7A893_9FIRM</name>
<evidence type="ECO:0000256" key="1">
    <source>
        <dbReference type="SAM" id="Phobius"/>
    </source>
</evidence>
<dbReference type="AlphaFoldDB" id="A0A1H7A893"/>
<keyword evidence="1" id="KW-1133">Transmembrane helix</keyword>
<dbReference type="EMBL" id="FNZK01000011">
    <property type="protein sequence ID" value="SEJ60107.1"/>
    <property type="molecule type" value="Genomic_DNA"/>
</dbReference>
<evidence type="ECO:0000313" key="3">
    <source>
        <dbReference type="Proteomes" id="UP000199662"/>
    </source>
</evidence>
<protein>
    <submittedName>
        <fullName evidence="2">Uncharacterized protein</fullName>
    </submittedName>
</protein>
<dbReference type="RefSeq" id="WP_091831948.1">
    <property type="nucleotide sequence ID" value="NZ_FNZK01000011.1"/>
</dbReference>
<proteinExistence type="predicted"/>
<accession>A0A1H7A893</accession>
<gene>
    <name evidence="2" type="ORF">SAMN05660742_111112</name>
</gene>
<evidence type="ECO:0000313" key="2">
    <source>
        <dbReference type="EMBL" id="SEJ60107.1"/>
    </source>
</evidence>
<feature type="transmembrane region" description="Helical" evidence="1">
    <location>
        <begin position="149"/>
        <end position="168"/>
    </location>
</feature>
<feature type="transmembrane region" description="Helical" evidence="1">
    <location>
        <begin position="35"/>
        <end position="55"/>
    </location>
</feature>
<dbReference type="STRING" id="84035.SAMN05660742_111112"/>
<keyword evidence="1" id="KW-0472">Membrane</keyword>
<reference evidence="2 3" key="1">
    <citation type="submission" date="2016-10" db="EMBL/GenBank/DDBJ databases">
        <authorList>
            <person name="de Groot N.N."/>
        </authorList>
    </citation>
    <scope>NUCLEOTIDE SEQUENCE [LARGE SCALE GENOMIC DNA]</scope>
    <source>
        <strain evidence="2 3">DSM 2179</strain>
    </source>
</reference>
<sequence>MKKGLIIISIIVLFLFLLFEYYLKYILNYQDVDYLIKALAGFGAIGTAWGVYWKWNDEKTRQLYERRLQEVYAPLCKIIINQEEYRAVMVPDADREKYPVLNITTKRIETKFEFKDTVCKETTSVIDLGPGVVNNKDFFKVLEKSNYGLARPGLLILIARYALIIGIYEDFKDKLSRRFPKYDDPATLTPEDKVEINKSPEGVDLLKVVKRRCQVERSLVTEIINGYNKTVKRLGLDDQKIDLDEETFLGKN</sequence>
<dbReference type="Proteomes" id="UP000199662">
    <property type="component" value="Unassembled WGS sequence"/>
</dbReference>
<feature type="transmembrane region" description="Helical" evidence="1">
    <location>
        <begin position="6"/>
        <end position="23"/>
    </location>
</feature>